<protein>
    <recommendedName>
        <fullName evidence="1">DUF7698 domain-containing protein</fullName>
    </recommendedName>
</protein>
<dbReference type="RefSeq" id="WP_012938508.1">
    <property type="nucleotide sequence ID" value="NZ_FNOP01000024.1"/>
</dbReference>
<dbReference type="Pfam" id="PF24753">
    <property type="entry name" value="DUF7698"/>
    <property type="match status" value="1"/>
</dbReference>
<dbReference type="GeneID" id="78334861"/>
<name>A0A1H3AWR0_ACIFE</name>
<evidence type="ECO:0000259" key="1">
    <source>
        <dbReference type="Pfam" id="PF24753"/>
    </source>
</evidence>
<dbReference type="AlphaFoldDB" id="A0A1H3AWR0"/>
<dbReference type="Proteomes" id="UP000182379">
    <property type="component" value="Unassembled WGS sequence"/>
</dbReference>
<reference evidence="2 3" key="1">
    <citation type="submission" date="2016-10" db="EMBL/GenBank/DDBJ databases">
        <authorList>
            <person name="Varghese N."/>
            <person name="Submissions S."/>
        </authorList>
    </citation>
    <scope>NUCLEOTIDE SEQUENCE [LARGE SCALE GENOMIC DNA]</scope>
    <source>
        <strain evidence="2 3">WCC6</strain>
    </source>
</reference>
<organism evidence="2 3">
    <name type="scientific">Acidaminococcus fermentans</name>
    <dbReference type="NCBI Taxonomy" id="905"/>
    <lineage>
        <taxon>Bacteria</taxon>
        <taxon>Bacillati</taxon>
        <taxon>Bacillota</taxon>
        <taxon>Negativicutes</taxon>
        <taxon>Acidaminococcales</taxon>
        <taxon>Acidaminococcaceae</taxon>
        <taxon>Acidaminococcus</taxon>
    </lineage>
</organism>
<proteinExistence type="predicted"/>
<comment type="caution">
    <text evidence="2">The sequence shown here is derived from an EMBL/GenBank/DDBJ whole genome shotgun (WGS) entry which is preliminary data.</text>
</comment>
<gene>
    <name evidence="2" type="ORF">SAMN05216495_1242</name>
</gene>
<evidence type="ECO:0000313" key="3">
    <source>
        <dbReference type="Proteomes" id="UP000182379"/>
    </source>
</evidence>
<accession>A0A1H3AWR0</accession>
<feature type="domain" description="DUF7698" evidence="1">
    <location>
        <begin position="55"/>
        <end position="144"/>
    </location>
</feature>
<sequence length="147" mass="17449">MKKMEMIARFYERSLDLEKKFNEAEKAKDEKGMEACREGYQELLQEVRAEGKDFSSMMRLYSEMKQRGNKLLDVSGSYTEPERIIQMFKEFGVKEFTFSSNWTNAKDTAWVFTKMGCNLKGMVEIYSDNKKLMNNEYEKRPTFLFTL</sequence>
<dbReference type="EMBL" id="FNOP01000024">
    <property type="protein sequence ID" value="SDX34136.1"/>
    <property type="molecule type" value="Genomic_DNA"/>
</dbReference>
<evidence type="ECO:0000313" key="2">
    <source>
        <dbReference type="EMBL" id="SDX34136.1"/>
    </source>
</evidence>
<dbReference type="InterPro" id="IPR056115">
    <property type="entry name" value="DUF7698"/>
</dbReference>